<proteinExistence type="inferred from homology"/>
<evidence type="ECO:0000256" key="1">
    <source>
        <dbReference type="ARBA" id="ARBA00022598"/>
    </source>
</evidence>
<dbReference type="InterPro" id="IPR011991">
    <property type="entry name" value="ArsR-like_HTH"/>
</dbReference>
<evidence type="ECO:0000256" key="3">
    <source>
        <dbReference type="ARBA" id="ARBA00022840"/>
    </source>
</evidence>
<dbReference type="InterPro" id="IPR008988">
    <property type="entry name" value="Transcriptional_repressor_C"/>
</dbReference>
<dbReference type="GO" id="GO:0006355">
    <property type="term" value="P:regulation of DNA-templated transcription"/>
    <property type="evidence" value="ECO:0007669"/>
    <property type="project" value="InterPro"/>
</dbReference>
<name>A0A485LV66_9ZZZZ</name>
<dbReference type="Pfam" id="PF08279">
    <property type="entry name" value="HTH_11"/>
    <property type="match status" value="1"/>
</dbReference>
<organism evidence="5">
    <name type="scientific">anaerobic digester metagenome</name>
    <dbReference type="NCBI Taxonomy" id="1263854"/>
    <lineage>
        <taxon>unclassified sequences</taxon>
        <taxon>metagenomes</taxon>
        <taxon>ecological metagenomes</taxon>
    </lineage>
</organism>
<dbReference type="PANTHER" id="PTHR12835:SF5">
    <property type="entry name" value="BIOTIN--PROTEIN LIGASE"/>
    <property type="match status" value="1"/>
</dbReference>
<dbReference type="InterPro" id="IPR004143">
    <property type="entry name" value="BPL_LPL_catalytic"/>
</dbReference>
<keyword evidence="2" id="KW-0547">Nucleotide-binding</keyword>
<gene>
    <name evidence="5" type="primary">birA</name>
    <name evidence="5" type="ORF">SCFA_1120003</name>
</gene>
<reference evidence="5" key="1">
    <citation type="submission" date="2019-03" db="EMBL/GenBank/DDBJ databases">
        <authorList>
            <person name="Hao L."/>
        </authorList>
    </citation>
    <scope>NUCLEOTIDE SEQUENCE</scope>
</reference>
<dbReference type="InterPro" id="IPR004408">
    <property type="entry name" value="Biotin_CoA_COase_ligase"/>
</dbReference>
<feature type="domain" description="BPL/LPL catalytic" evidence="4">
    <location>
        <begin position="61"/>
        <end position="261"/>
    </location>
</feature>
<dbReference type="HAMAP" id="MF_00978">
    <property type="entry name" value="Bifunct_BirA"/>
    <property type="match status" value="1"/>
</dbReference>
<dbReference type="PROSITE" id="PS51733">
    <property type="entry name" value="BPL_LPL_CATALYTIC"/>
    <property type="match status" value="1"/>
</dbReference>
<dbReference type="InterPro" id="IPR030855">
    <property type="entry name" value="Bifunct_BirA"/>
</dbReference>
<sequence>MSLLKESILKLLKNSRPGYLSGEEICRSLNVTRTAVWKHIQTLREEGYVIDARPRAGYRLTGIPDRLYPAEILEGLATRTLGREIDYYEKVGSTNEAARERAANGAAEGLLVVAEEQTGGKGRLGRQWYSPRSRGIIFTLLLYPPVNPSRVSQVTMLTAVALASAIRSETGVGAGIKWPNDLLVDGRKVCGILAELSAEVDRIGCLVVGIGINANQDFGDFPEDIRDKATSLKLETGATVSRVRLLQVSLESFEHWYGLWLEQGFEPVRAAWKQMSVTLDCPVRIHTLDQAWDGWAEDVDSDGALLLRLPDGSLQRFVSGEVSLRII</sequence>
<dbReference type="CDD" id="cd16442">
    <property type="entry name" value="BPL"/>
    <property type="match status" value="1"/>
</dbReference>
<dbReference type="Pfam" id="PF03099">
    <property type="entry name" value="BPL_LplA_LipB"/>
    <property type="match status" value="1"/>
</dbReference>
<dbReference type="Gene3D" id="1.10.10.10">
    <property type="entry name" value="Winged helix-like DNA-binding domain superfamily/Winged helix DNA-binding domain"/>
    <property type="match status" value="1"/>
</dbReference>
<dbReference type="InterPro" id="IPR045864">
    <property type="entry name" value="aa-tRNA-synth_II/BPL/LPL"/>
</dbReference>
<dbReference type="SUPFAM" id="SSF50037">
    <property type="entry name" value="C-terminal domain of transcriptional repressors"/>
    <property type="match status" value="1"/>
</dbReference>
<dbReference type="NCBIfam" id="TIGR00121">
    <property type="entry name" value="birA_ligase"/>
    <property type="match status" value="1"/>
</dbReference>
<dbReference type="Pfam" id="PF02237">
    <property type="entry name" value="BPL_C"/>
    <property type="match status" value="1"/>
</dbReference>
<dbReference type="InterPro" id="IPR013196">
    <property type="entry name" value="HTH_11"/>
</dbReference>
<dbReference type="Gene3D" id="3.30.930.10">
    <property type="entry name" value="Bira Bifunctional Protein, Domain 2"/>
    <property type="match status" value="1"/>
</dbReference>
<dbReference type="GO" id="GO:0005737">
    <property type="term" value="C:cytoplasm"/>
    <property type="evidence" value="ECO:0007669"/>
    <property type="project" value="TreeGrafter"/>
</dbReference>
<dbReference type="SUPFAM" id="SSF46785">
    <property type="entry name" value="Winged helix' DNA-binding domain"/>
    <property type="match status" value="1"/>
</dbReference>
<protein>
    <submittedName>
        <fullName evidence="5">Bifunctional ligase/repressor BirA</fullName>
    </submittedName>
</protein>
<dbReference type="GO" id="GO:0005524">
    <property type="term" value="F:ATP binding"/>
    <property type="evidence" value="ECO:0007669"/>
    <property type="project" value="UniProtKB-KW"/>
</dbReference>
<evidence type="ECO:0000259" key="4">
    <source>
        <dbReference type="PROSITE" id="PS51733"/>
    </source>
</evidence>
<dbReference type="GO" id="GO:0004077">
    <property type="term" value="F:biotin--[biotin carboxyl-carrier protein] ligase activity"/>
    <property type="evidence" value="ECO:0007669"/>
    <property type="project" value="InterPro"/>
</dbReference>
<dbReference type="CDD" id="cd00090">
    <property type="entry name" value="HTH_ARSR"/>
    <property type="match status" value="1"/>
</dbReference>
<keyword evidence="3" id="KW-0067">ATP-binding</keyword>
<evidence type="ECO:0000313" key="5">
    <source>
        <dbReference type="EMBL" id="VFU11336.1"/>
    </source>
</evidence>
<dbReference type="Gene3D" id="2.30.30.100">
    <property type="match status" value="1"/>
</dbReference>
<dbReference type="InterPro" id="IPR003142">
    <property type="entry name" value="BPL_C"/>
</dbReference>
<dbReference type="InterPro" id="IPR036388">
    <property type="entry name" value="WH-like_DNA-bd_sf"/>
</dbReference>
<evidence type="ECO:0000256" key="2">
    <source>
        <dbReference type="ARBA" id="ARBA00022741"/>
    </source>
</evidence>
<dbReference type="PANTHER" id="PTHR12835">
    <property type="entry name" value="BIOTIN PROTEIN LIGASE"/>
    <property type="match status" value="1"/>
</dbReference>
<dbReference type="InterPro" id="IPR036390">
    <property type="entry name" value="WH_DNA-bd_sf"/>
</dbReference>
<keyword evidence="1 5" id="KW-0436">Ligase</keyword>
<dbReference type="SUPFAM" id="SSF55681">
    <property type="entry name" value="Class II aaRS and biotin synthetases"/>
    <property type="match status" value="1"/>
</dbReference>
<dbReference type="AlphaFoldDB" id="A0A485LV66"/>
<accession>A0A485LV66</accession>
<dbReference type="EMBL" id="CAADRN010000016">
    <property type="protein sequence ID" value="VFU11336.1"/>
    <property type="molecule type" value="Genomic_DNA"/>
</dbReference>